<evidence type="ECO:0000313" key="2">
    <source>
        <dbReference type="EMBL" id="AKU96732.1"/>
    </source>
</evidence>
<dbReference type="STRING" id="1391654.AKJ09_03396"/>
<dbReference type="EMBL" id="CP012333">
    <property type="protein sequence ID" value="AKU96732.1"/>
    <property type="molecule type" value="Genomic_DNA"/>
</dbReference>
<feature type="region of interest" description="Disordered" evidence="1">
    <location>
        <begin position="1"/>
        <end position="113"/>
    </location>
</feature>
<organism evidence="2 3">
    <name type="scientific">Labilithrix luteola</name>
    <dbReference type="NCBI Taxonomy" id="1391654"/>
    <lineage>
        <taxon>Bacteria</taxon>
        <taxon>Pseudomonadati</taxon>
        <taxon>Myxococcota</taxon>
        <taxon>Polyangia</taxon>
        <taxon>Polyangiales</taxon>
        <taxon>Labilitrichaceae</taxon>
        <taxon>Labilithrix</taxon>
    </lineage>
</organism>
<feature type="compositionally biased region" description="Basic and acidic residues" evidence="1">
    <location>
        <begin position="44"/>
        <end position="80"/>
    </location>
</feature>
<protein>
    <submittedName>
        <fullName evidence="2">Uncharacterized protein</fullName>
    </submittedName>
</protein>
<evidence type="ECO:0000256" key="1">
    <source>
        <dbReference type="SAM" id="MobiDB-lite"/>
    </source>
</evidence>
<gene>
    <name evidence="2" type="ORF">AKJ09_03396</name>
</gene>
<keyword evidence="3" id="KW-1185">Reference proteome</keyword>
<name>A0A0K1PTA1_9BACT</name>
<proteinExistence type="predicted"/>
<reference evidence="2 3" key="1">
    <citation type="submission" date="2015-08" db="EMBL/GenBank/DDBJ databases">
        <authorList>
            <person name="Babu N.S."/>
            <person name="Beckwith C.J."/>
            <person name="Beseler K.G."/>
            <person name="Brison A."/>
            <person name="Carone J.V."/>
            <person name="Caskin T.P."/>
            <person name="Diamond M."/>
            <person name="Durham M.E."/>
            <person name="Foxe J.M."/>
            <person name="Go M."/>
            <person name="Henderson B.A."/>
            <person name="Jones I.B."/>
            <person name="McGettigan J.A."/>
            <person name="Micheletti S.J."/>
            <person name="Nasrallah M.E."/>
            <person name="Ortiz D."/>
            <person name="Piller C.R."/>
            <person name="Privatt S.R."/>
            <person name="Schneider S.L."/>
            <person name="Sharp S."/>
            <person name="Smith T.C."/>
            <person name="Stanton J.D."/>
            <person name="Ullery H.E."/>
            <person name="Wilson R.J."/>
            <person name="Serrano M.G."/>
            <person name="Buck G."/>
            <person name="Lee V."/>
            <person name="Wang Y."/>
            <person name="Carvalho R."/>
            <person name="Voegtly L."/>
            <person name="Shi R."/>
            <person name="Duckworth R."/>
            <person name="Johnson A."/>
            <person name="Loviza R."/>
            <person name="Walstead R."/>
            <person name="Shah Z."/>
            <person name="Kiflezghi M."/>
            <person name="Wade K."/>
            <person name="Ball S.L."/>
            <person name="Bradley K.W."/>
            <person name="Asai D.J."/>
            <person name="Bowman C.A."/>
            <person name="Russell D.A."/>
            <person name="Pope W.H."/>
            <person name="Jacobs-Sera D."/>
            <person name="Hendrix R.W."/>
            <person name="Hatfull G.F."/>
        </authorList>
    </citation>
    <scope>NUCLEOTIDE SEQUENCE [LARGE SCALE GENOMIC DNA]</scope>
    <source>
        <strain evidence="2 3">DSM 27648</strain>
    </source>
</reference>
<dbReference type="AlphaFoldDB" id="A0A0K1PTA1"/>
<sequence length="113" mass="12258">MSAAGAVGDPDRCSSGGEPKNHPSGRSGTPQIREGDPLTPDVEGLDRHPVDVVVRHVEPRRAGIPEKEQDRSGEGGEQVHRNRRQGRPRHRAQSLPARPEERTNALSKGGRLP</sequence>
<dbReference type="Proteomes" id="UP000064967">
    <property type="component" value="Chromosome"/>
</dbReference>
<dbReference type="KEGG" id="llu:AKJ09_03396"/>
<accession>A0A0K1PTA1</accession>
<evidence type="ECO:0000313" key="3">
    <source>
        <dbReference type="Proteomes" id="UP000064967"/>
    </source>
</evidence>
<feature type="compositionally biased region" description="Basic residues" evidence="1">
    <location>
        <begin position="81"/>
        <end position="92"/>
    </location>
</feature>